<keyword evidence="7" id="KW-1162">Viral penetration into host cytoplasm</keyword>
<keyword evidence="6 7" id="KW-1160">Virus entry into host cell</keyword>
<gene>
    <name evidence="7 8" type="primary">L1</name>
</gene>
<reference evidence="10" key="1">
    <citation type="journal article" date="2018" name="Nat. Med.">
        <title>Expanded skin virome in DOCK8-deficient patients.</title>
        <authorList>
            <consortium name="NISC Comparative Sequencing Program"/>
            <person name="Tirosh O."/>
            <person name="Conlan S."/>
            <person name="Deming C."/>
            <person name="Lee-Lin S.Q."/>
            <person name="Huang X."/>
            <person name="Su H.C."/>
            <person name="Freeman A.F."/>
            <person name="Segre J.A."/>
            <person name="Kong H.H."/>
        </authorList>
    </citation>
    <scope>NUCLEOTIDE SEQUENCE</scope>
    <source>
        <strain evidence="10">HPV-mSK_006</strain>
    </source>
</reference>
<dbReference type="InterPro" id="IPR011222">
    <property type="entry name" value="dsDNA_vir_gr_I_capsid"/>
</dbReference>
<dbReference type="InterPro" id="IPR002210">
    <property type="entry name" value="Capsid_L1_Papillomavir"/>
</dbReference>
<proteinExistence type="inferred from homology"/>
<evidence type="ECO:0000256" key="9">
    <source>
        <dbReference type="SAM" id="MobiDB-lite"/>
    </source>
</evidence>
<evidence type="ECO:0000256" key="7">
    <source>
        <dbReference type="HAMAP-Rule" id="MF_04002"/>
    </source>
</evidence>
<dbReference type="GO" id="GO:0042025">
    <property type="term" value="C:host cell nucleus"/>
    <property type="evidence" value="ECO:0007669"/>
    <property type="project" value="UniProtKB-SubCell"/>
</dbReference>
<comment type="subcellular location">
    <subcellularLocation>
        <location evidence="7">Virion</location>
    </subcellularLocation>
    <subcellularLocation>
        <location evidence="7">Host nucleus</location>
    </subcellularLocation>
</comment>
<dbReference type="GO" id="GO:0019062">
    <property type="term" value="P:virion attachment to host cell"/>
    <property type="evidence" value="ECO:0007669"/>
    <property type="project" value="UniProtKB-UniRule"/>
</dbReference>
<feature type="disulfide bond" description="Interchain (with Cys-204)" evidence="7">
    <location>
        <position position="468"/>
    </location>
</feature>
<feature type="compositionally biased region" description="Low complexity" evidence="9">
    <location>
        <begin position="529"/>
        <end position="540"/>
    </location>
</feature>
<dbReference type="SUPFAM" id="SSF88648">
    <property type="entry name" value="Group I dsDNA viruses"/>
    <property type="match status" value="1"/>
</dbReference>
<accession>A0A386ASK7</accession>
<comment type="function">
    <text evidence="7 8">Forms an icosahedral capsid with a T=7 symmetry and a 50 nm diameter. The capsid is composed of 72 pentamers linked to each other by disulfide bonds and associated with L2 proteins. Binds to heparan sulfate proteoglycans on cell surface of basal layer keratinocytes to provide initial virion attachment. This binding mediates a conformational change in the virus capsid that facilitates efficient infection. The virion enters the host cell via endocytosis. During virus trafficking, L1 protein dissociates from the viral DNA and the genomic DNA is released to the host nucleus. The virion assembly takes place within the cell nucleus. Encapsulates the genomic DNA together with protein L2.</text>
</comment>
<keyword evidence="8" id="KW-1145">T=7 icosahedral capsid protein</keyword>
<keyword evidence="7" id="KW-1164">Virus endocytosis by host</keyword>
<evidence type="ECO:0000256" key="4">
    <source>
        <dbReference type="ARBA" id="ARBA00022844"/>
    </source>
</evidence>
<dbReference type="Pfam" id="PF00500">
    <property type="entry name" value="Late_protein_L1"/>
    <property type="match status" value="1"/>
</dbReference>
<dbReference type="HAMAP" id="MF_04002">
    <property type="entry name" value="PPV_L1"/>
    <property type="match status" value="1"/>
</dbReference>
<dbReference type="GO" id="GO:0039620">
    <property type="term" value="C:T=7 icosahedral viral capsid"/>
    <property type="evidence" value="ECO:0007669"/>
    <property type="project" value="UniProtKB-UniRule"/>
</dbReference>
<feature type="region of interest" description="Disordered" evidence="9">
    <location>
        <begin position="520"/>
        <end position="548"/>
    </location>
</feature>
<dbReference type="InterPro" id="IPR036973">
    <property type="entry name" value="Capsid_L1_sf_Papillomavir"/>
</dbReference>
<name>A0A386ASK7_9PAPI</name>
<keyword evidence="1 7" id="KW-0167">Capsid protein</keyword>
<dbReference type="GO" id="GO:0005198">
    <property type="term" value="F:structural molecule activity"/>
    <property type="evidence" value="ECO:0007669"/>
    <property type="project" value="UniProtKB-UniRule"/>
</dbReference>
<evidence type="ECO:0000256" key="5">
    <source>
        <dbReference type="ARBA" id="ARBA00022921"/>
    </source>
</evidence>
<keyword evidence="5 7" id="KW-0426">Late protein</keyword>
<keyword evidence="4 7" id="KW-0946">Virion</keyword>
<protein>
    <recommendedName>
        <fullName evidence="7 8">Major capsid protein L1</fullName>
    </recommendedName>
</protein>
<comment type="subunit">
    <text evidence="7">Self-assembles into homopentamers. The capsid has an icosahedral symmetry and consists of 72 capsomers, with each capsomer being a pentamer of L1. Interacts with the minor capsid protein L2; this interaction is necessary for viral genome encapsidation. Interacts with protein E2; this interaction enhances E2-dependent replication and transcription activation.</text>
</comment>
<evidence type="ECO:0000256" key="3">
    <source>
        <dbReference type="ARBA" id="ARBA00022804"/>
    </source>
</evidence>
<keyword evidence="7" id="KW-1048">Host nucleus</keyword>
<dbReference type="EMBL" id="MH675890">
    <property type="protein sequence ID" value="AYC54509.2"/>
    <property type="molecule type" value="Genomic_DNA"/>
</dbReference>
<keyword evidence="3 7" id="KW-1161">Viral attachment to host cell</keyword>
<feature type="disulfide bond" description="Interchain (with Cys-468)" evidence="7">
    <location>
        <position position="204"/>
    </location>
</feature>
<sequence>MGLIQTILCCIPVISENANVNAKILYNFLQMSYWLPNTGKVYLPPSRPVARVLSTDDYVQETSLFFQASSDRLLSVGHPYFPVKSPEGTVQVPKVSGNQFRVFRLELPDPNRFALIDPSIFNPDKQRLVWKIRGLEVIRGGPLGIGSTGHPLLNKINDTENPNQYFTSSTDNRQNVSLDPKQTQLLIVGCEPCTGAHWDIAKACAEPQAKPGDCPPIQLVNSVIQDGDMCDIGFGAMNFDKLQQDRSGVPLDIVATTCKWPDLVKMINDVYGDGLFFYGKREQLYARHYFTRNGVVGDSIPQVHETPETKYVLPGESTQAQKTVTSYVYFATPSCFLVSSDAQIFNRPYWMQRAQGMNNGICWNNNLFITVVDNTHNTNFTISQYNGQSSAPDTYKAADYNQYLRHVEEFDISIIVQICKIDLEADTLAHLNAMNPSILENWNLAFVPPPATGIEDHYRYITSLATRCPDQTPAADKKDPYEEYSFWNVNLTDRMTSDLSQTSLGRRFIYQIGLSGRALSRMSMKRKTTSTSGSSGSSSKSSKRRRKV</sequence>
<evidence type="ECO:0000256" key="6">
    <source>
        <dbReference type="ARBA" id="ARBA00023296"/>
    </source>
</evidence>
<evidence type="ECO:0000256" key="2">
    <source>
        <dbReference type="ARBA" id="ARBA00022581"/>
    </source>
</evidence>
<dbReference type="Gene3D" id="2.60.175.20">
    <property type="entry name" value="Major capsid L1 (late) superfamily, Papillomavirus"/>
    <property type="match status" value="2"/>
</dbReference>
<keyword evidence="2 7" id="KW-0945">Host-virus interaction</keyword>
<dbReference type="PRINTS" id="PR00865">
    <property type="entry name" value="HPVCAPSIDL1"/>
</dbReference>
<keyword evidence="7" id="KW-1015">Disulfide bond</keyword>
<evidence type="ECO:0000256" key="1">
    <source>
        <dbReference type="ARBA" id="ARBA00022561"/>
    </source>
</evidence>
<comment type="similarity">
    <text evidence="7 8">Belongs to the papillomaviridae L1 protein family.</text>
</comment>
<evidence type="ECO:0000256" key="8">
    <source>
        <dbReference type="RuleBase" id="RU361248"/>
    </source>
</evidence>
<evidence type="ECO:0000313" key="10">
    <source>
        <dbReference type="EMBL" id="AYC54509.2"/>
    </source>
</evidence>
<dbReference type="GO" id="GO:0075509">
    <property type="term" value="P:endocytosis involved in viral entry into host cell"/>
    <property type="evidence" value="ECO:0007669"/>
    <property type="project" value="UniProtKB-KW"/>
</dbReference>
<organism evidence="10">
    <name type="scientific">Human papillomavirus</name>
    <dbReference type="NCBI Taxonomy" id="10566"/>
    <lineage>
        <taxon>Viruses</taxon>
        <taxon>Monodnaviria</taxon>
        <taxon>Shotokuvirae</taxon>
        <taxon>Cossaviricota</taxon>
        <taxon>Papovaviricetes</taxon>
        <taxon>Zurhausenvirales</taxon>
        <taxon>Papillomaviridae</taxon>
    </lineage>
</organism>